<dbReference type="AlphaFoldDB" id="A0A6N7UX44"/>
<protein>
    <submittedName>
        <fullName evidence="1">DUF4160 domain-containing protein</fullName>
    </submittedName>
</protein>
<evidence type="ECO:0000313" key="3">
    <source>
        <dbReference type="Proteomes" id="UP000434409"/>
    </source>
</evidence>
<dbReference type="EMBL" id="VULY01000018">
    <property type="protein sequence ID" value="MSR92835.1"/>
    <property type="molecule type" value="Genomic_DNA"/>
</dbReference>
<organism evidence="1 3">
    <name type="scientific">Suipraeoptans intestinalis</name>
    <dbReference type="NCBI Taxonomy" id="2606628"/>
    <lineage>
        <taxon>Bacteria</taxon>
        <taxon>Bacillati</taxon>
        <taxon>Bacillota</taxon>
        <taxon>Clostridia</taxon>
        <taxon>Lachnospirales</taxon>
        <taxon>Lachnospiraceae</taxon>
        <taxon>Suipraeoptans</taxon>
    </lineage>
</organism>
<name>A0A6N7UX44_9FIRM</name>
<dbReference type="Proteomes" id="UP000434409">
    <property type="component" value="Unassembled WGS sequence"/>
</dbReference>
<keyword evidence="3" id="KW-1185">Reference proteome</keyword>
<evidence type="ECO:0000313" key="2">
    <source>
        <dbReference type="EMBL" id="MSR93964.1"/>
    </source>
</evidence>
<comment type="caution">
    <text evidence="1">The sequence shown here is derived from an EMBL/GenBank/DDBJ whole genome shotgun (WGS) entry which is preliminary data.</text>
</comment>
<proteinExistence type="predicted"/>
<reference evidence="1 3" key="1">
    <citation type="submission" date="2019-08" db="EMBL/GenBank/DDBJ databases">
        <title>In-depth cultivation of the pig gut microbiome towards novel bacterial diversity and tailored functional studies.</title>
        <authorList>
            <person name="Wylensek D."/>
            <person name="Hitch T.C.A."/>
            <person name="Clavel T."/>
        </authorList>
    </citation>
    <scope>NUCLEOTIDE SEQUENCE [LARGE SCALE GENOMIC DNA]</scope>
    <source>
        <strain evidence="1 3">68-1-5</strain>
    </source>
</reference>
<dbReference type="InterPro" id="IPR025427">
    <property type="entry name" value="DUF4160"/>
</dbReference>
<dbReference type="Pfam" id="PF13711">
    <property type="entry name" value="DUF4160"/>
    <property type="match status" value="1"/>
</dbReference>
<evidence type="ECO:0000313" key="1">
    <source>
        <dbReference type="EMBL" id="MSR92835.1"/>
    </source>
</evidence>
<dbReference type="EMBL" id="VULY01000018">
    <property type="protein sequence ID" value="MSR93964.1"/>
    <property type="molecule type" value="Genomic_DNA"/>
</dbReference>
<gene>
    <name evidence="1" type="ORF">FYJ34_00745</name>
    <name evidence="2" type="ORF">FYJ34_06775</name>
</gene>
<accession>A0A6N7UX44</accession>
<sequence>MPVISMFAGMKISMNFIEREHNPPHIHVVSGEHSCMIDIRTGEFVEGNLPKKKEEIIKEWVSLHQEELLFIWNSQEFIRIEPYK</sequence>